<dbReference type="KEGG" id="dde:Dde_0539"/>
<dbReference type="PANTHER" id="PTHR12133">
    <property type="entry name" value="TRNA (ADENINE(58)-N(1))-METHYLTRANSFERASE"/>
    <property type="match status" value="1"/>
</dbReference>
<keyword evidence="3 5" id="KW-0949">S-adenosyl-L-methionine</keyword>
<evidence type="ECO:0000259" key="8">
    <source>
        <dbReference type="Pfam" id="PF08704"/>
    </source>
</evidence>
<keyword evidence="4 5" id="KW-0819">tRNA processing</keyword>
<keyword evidence="2 5" id="KW-0808">Transferase</keyword>
<feature type="binding site" evidence="6">
    <location>
        <position position="170"/>
    </location>
    <ligand>
        <name>S-adenosyl-L-methionine</name>
        <dbReference type="ChEBI" id="CHEBI:59789"/>
    </ligand>
</feature>
<feature type="binding site" evidence="6">
    <location>
        <position position="126"/>
    </location>
    <ligand>
        <name>S-adenosyl-L-methionine</name>
        <dbReference type="ChEBI" id="CHEBI:59789"/>
    </ligand>
</feature>
<feature type="region of interest" description="Disordered" evidence="7">
    <location>
        <begin position="269"/>
        <end position="306"/>
    </location>
</feature>
<dbReference type="EMBL" id="CP000112">
    <property type="protein sequence ID" value="ABB37340.1"/>
    <property type="molecule type" value="Genomic_DNA"/>
</dbReference>
<dbReference type="PANTHER" id="PTHR12133:SF1">
    <property type="entry name" value="TRNA (ADENINE(58)-N(1))-METHYLTRANSFERASE, MITOCHONDRIAL"/>
    <property type="match status" value="1"/>
</dbReference>
<evidence type="ECO:0000256" key="7">
    <source>
        <dbReference type="SAM" id="MobiDB-lite"/>
    </source>
</evidence>
<dbReference type="HOGENOM" id="CLU_025402_0_1_7"/>
<dbReference type="PROSITE" id="PS51620">
    <property type="entry name" value="SAM_TRM61"/>
    <property type="match status" value="1"/>
</dbReference>
<comment type="function">
    <text evidence="5">Catalyzes the S-adenosyl-L-methionine-dependent formation of N(1)-methyladenine at position 58 (m1A58) in tRNA.</text>
</comment>
<dbReference type="EC" id="2.1.1.220" evidence="5"/>
<dbReference type="Pfam" id="PF14801">
    <property type="entry name" value="TrmI-like_N"/>
    <property type="match status" value="1"/>
</dbReference>
<dbReference type="AlphaFoldDB" id="Q315Q6"/>
<dbReference type="Gene3D" id="3.10.330.20">
    <property type="match status" value="1"/>
</dbReference>
<dbReference type="FunFam" id="3.10.330.20:FF:000003">
    <property type="entry name" value="tRNA (Adenine(58)-N(1))-methyltransferase, mitochondrial isoform X1"/>
    <property type="match status" value="1"/>
</dbReference>
<dbReference type="GO" id="GO:0160107">
    <property type="term" value="F:tRNA (adenine(58)-N1)-methyltransferase activity"/>
    <property type="evidence" value="ECO:0007669"/>
    <property type="project" value="UniProtKB-EC"/>
</dbReference>
<dbReference type="GO" id="GO:0031515">
    <property type="term" value="C:tRNA (m1A) methyltransferase complex"/>
    <property type="evidence" value="ECO:0007669"/>
    <property type="project" value="UniProtKB-UniRule"/>
</dbReference>
<dbReference type="Gene3D" id="3.40.50.150">
    <property type="entry name" value="Vaccinia Virus protein VP39"/>
    <property type="match status" value="1"/>
</dbReference>
<feature type="compositionally biased region" description="Basic and acidic residues" evidence="7">
    <location>
        <begin position="269"/>
        <end position="279"/>
    </location>
</feature>
<keyword evidence="10" id="KW-1185">Reference proteome</keyword>
<feature type="binding site" evidence="6">
    <location>
        <begin position="105"/>
        <end position="108"/>
    </location>
    <ligand>
        <name>S-adenosyl-L-methionine</name>
        <dbReference type="ChEBI" id="CHEBI:59789"/>
    </ligand>
</feature>
<keyword evidence="1 5" id="KW-0489">Methyltransferase</keyword>
<evidence type="ECO:0000256" key="3">
    <source>
        <dbReference type="ARBA" id="ARBA00022691"/>
    </source>
</evidence>
<protein>
    <recommendedName>
        <fullName evidence="5">tRNA (adenine(58)-N(1))-methyltransferase TrmI</fullName>
        <ecNumber evidence="5">2.1.1.220</ecNumber>
    </recommendedName>
</protein>
<comment type="catalytic activity">
    <reaction evidence="5">
        <text>adenosine(58) in tRNA + S-adenosyl-L-methionine = N(1)-methyladenosine(58) in tRNA + S-adenosyl-L-homocysteine + H(+)</text>
        <dbReference type="Rhea" id="RHEA:43152"/>
        <dbReference type="Rhea" id="RHEA-COMP:10365"/>
        <dbReference type="Rhea" id="RHEA-COMP:10366"/>
        <dbReference type="ChEBI" id="CHEBI:15378"/>
        <dbReference type="ChEBI" id="CHEBI:57856"/>
        <dbReference type="ChEBI" id="CHEBI:59789"/>
        <dbReference type="ChEBI" id="CHEBI:74411"/>
        <dbReference type="ChEBI" id="CHEBI:74491"/>
        <dbReference type="EC" id="2.1.1.220"/>
    </reaction>
</comment>
<evidence type="ECO:0000256" key="1">
    <source>
        <dbReference type="ARBA" id="ARBA00022603"/>
    </source>
</evidence>
<evidence type="ECO:0000256" key="5">
    <source>
        <dbReference type="PIRNR" id="PIRNR017269"/>
    </source>
</evidence>
<dbReference type="InterPro" id="IPR049470">
    <property type="entry name" value="TRM61_C"/>
</dbReference>
<gene>
    <name evidence="9" type="ordered locus">Dde_0539</name>
</gene>
<dbReference type="Pfam" id="PF08704">
    <property type="entry name" value="GCD14"/>
    <property type="match status" value="1"/>
</dbReference>
<evidence type="ECO:0000313" key="9">
    <source>
        <dbReference type="EMBL" id="ABB37340.1"/>
    </source>
</evidence>
<reference evidence="9 10" key="1">
    <citation type="journal article" date="2011" name="J. Bacteriol.">
        <title>Complete genome sequence and updated annotation of Desulfovibrio alaskensis G20.</title>
        <authorList>
            <person name="Hauser L.J."/>
            <person name="Land M.L."/>
            <person name="Brown S.D."/>
            <person name="Larimer F."/>
            <person name="Keller K.L."/>
            <person name="Rapp-Giles B.J."/>
            <person name="Price M.N."/>
            <person name="Lin M."/>
            <person name="Bruce D.C."/>
            <person name="Detter J.C."/>
            <person name="Tapia R."/>
            <person name="Han C.S."/>
            <person name="Goodwin L.A."/>
            <person name="Cheng J.F."/>
            <person name="Pitluck S."/>
            <person name="Copeland A."/>
            <person name="Lucas S."/>
            <person name="Nolan M."/>
            <person name="Lapidus A.L."/>
            <person name="Palumbo A.V."/>
            <person name="Wall J.D."/>
        </authorList>
    </citation>
    <scope>NUCLEOTIDE SEQUENCE [LARGE SCALE GENOMIC DNA]</scope>
    <source>
        <strain evidence="10">ATCC BAA 1058 / DSM 17464 / G20</strain>
    </source>
</reference>
<evidence type="ECO:0000313" key="10">
    <source>
        <dbReference type="Proteomes" id="UP000002710"/>
    </source>
</evidence>
<dbReference type="InterPro" id="IPR014816">
    <property type="entry name" value="tRNA_MeTrfase_Gcd14"/>
</dbReference>
<dbReference type="STRING" id="207559.Dde_0539"/>
<evidence type="ECO:0000256" key="4">
    <source>
        <dbReference type="ARBA" id="ARBA00022694"/>
    </source>
</evidence>
<accession>Q315Q6</accession>
<proteinExistence type="inferred from homology"/>
<feature type="domain" description="tRNA (adenine(58)-N(1))-methyltransferase catalytic subunit TRM61 C-terminal" evidence="8">
    <location>
        <begin position="72"/>
        <end position="227"/>
    </location>
</feature>
<feature type="binding site" evidence="6">
    <location>
        <position position="154"/>
    </location>
    <ligand>
        <name>S-adenosyl-L-methionine</name>
        <dbReference type="ChEBI" id="CHEBI:59789"/>
    </ligand>
</feature>
<dbReference type="InterPro" id="IPR029063">
    <property type="entry name" value="SAM-dependent_MTases_sf"/>
</dbReference>
<name>Q315Q6_OLEA2</name>
<dbReference type="RefSeq" id="WP_011366656.1">
    <property type="nucleotide sequence ID" value="NC_007519.1"/>
</dbReference>
<dbReference type="PIRSF" id="PIRSF017269">
    <property type="entry name" value="GCD14"/>
    <property type="match status" value="1"/>
</dbReference>
<evidence type="ECO:0000256" key="2">
    <source>
        <dbReference type="ARBA" id="ARBA00022679"/>
    </source>
</evidence>
<dbReference type="SUPFAM" id="SSF53335">
    <property type="entry name" value="S-adenosyl-L-methionine-dependent methyltransferases"/>
    <property type="match status" value="1"/>
</dbReference>
<comment type="subunit">
    <text evidence="5">Homotetramer composed of a dimer of dimers.</text>
</comment>
<comment type="similarity">
    <text evidence="5">Belongs to the class I-like SAM-binding methyltransferase superfamily. TRM61 family.</text>
</comment>
<dbReference type="eggNOG" id="COG2519">
    <property type="taxonomic scope" value="Bacteria"/>
</dbReference>
<feature type="compositionally biased region" description="Acidic residues" evidence="7">
    <location>
        <begin position="292"/>
        <end position="306"/>
    </location>
</feature>
<evidence type="ECO:0000256" key="6">
    <source>
        <dbReference type="PIRSR" id="PIRSR017269-1"/>
    </source>
</evidence>
<sequence>MPRIGELVLLVSPKGKRYLRRVEPGADLHCGDGIVAMEDVMGADFGTIVRSHSGKPFRLYRPALPDLLRGIKRQTQVIYPKDIGYICMRLGVGPGRKIIESGSGSGGLTLAMSFFAGETGEIHTHEAREEFMKLCRKNLDWAGLGSNVTLYHQDIKDGFLTGDADALFLDVRDPWEYLHHIPAAVKSGAMLGFLVPTVDQVSRLLFGLEKGPYDEVEVCEVLVRGWKPVPDRLRPMDRMVAHTGFLIFARHQEQIDALDAYKYMGTRERKQESARRERLGLPPLRGETGGEAGDDFIDEPDGSCED</sequence>
<dbReference type="Proteomes" id="UP000002710">
    <property type="component" value="Chromosome"/>
</dbReference>
<organism evidence="9 10">
    <name type="scientific">Oleidesulfovibrio alaskensis (strain ATCC BAA-1058 / DSM 17464 / G20)</name>
    <name type="common">Desulfovibrio alaskensis</name>
    <dbReference type="NCBI Taxonomy" id="207559"/>
    <lineage>
        <taxon>Bacteria</taxon>
        <taxon>Pseudomonadati</taxon>
        <taxon>Thermodesulfobacteriota</taxon>
        <taxon>Desulfovibrionia</taxon>
        <taxon>Desulfovibrionales</taxon>
        <taxon>Desulfovibrionaceae</taxon>
        <taxon>Oleidesulfovibrio</taxon>
    </lineage>
</organism>
<dbReference type="GO" id="GO:0030488">
    <property type="term" value="P:tRNA methylation"/>
    <property type="evidence" value="ECO:0007669"/>
    <property type="project" value="InterPro"/>
</dbReference>